<evidence type="ECO:0000313" key="2">
    <source>
        <dbReference type="EMBL" id="GGH60212.1"/>
    </source>
</evidence>
<feature type="domain" description="Aminoglycoside phosphotransferase" evidence="1">
    <location>
        <begin position="26"/>
        <end position="247"/>
    </location>
</feature>
<reference evidence="3" key="1">
    <citation type="journal article" date="2019" name="Int. J. Syst. Evol. Microbiol.">
        <title>The Global Catalogue of Microorganisms (GCM) 10K type strain sequencing project: providing services to taxonomists for standard genome sequencing and annotation.</title>
        <authorList>
            <consortium name="The Broad Institute Genomics Platform"/>
            <consortium name="The Broad Institute Genome Sequencing Center for Infectious Disease"/>
            <person name="Wu L."/>
            <person name="Ma J."/>
        </authorList>
    </citation>
    <scope>NUCLEOTIDE SEQUENCE [LARGE SCALE GENOMIC DNA]</scope>
    <source>
        <strain evidence="3">CGMCC 1.12770</strain>
    </source>
</reference>
<keyword evidence="3" id="KW-1185">Reference proteome</keyword>
<evidence type="ECO:0000259" key="1">
    <source>
        <dbReference type="Pfam" id="PF01636"/>
    </source>
</evidence>
<name>A0ABQ1ZGE4_9BACL</name>
<dbReference type="Pfam" id="PF01636">
    <property type="entry name" value="APH"/>
    <property type="match status" value="1"/>
</dbReference>
<protein>
    <submittedName>
        <fullName evidence="2">Membrane protein</fullName>
    </submittedName>
</protein>
<dbReference type="Proteomes" id="UP000652153">
    <property type="component" value="Unassembled WGS sequence"/>
</dbReference>
<dbReference type="InterPro" id="IPR002575">
    <property type="entry name" value="Aminoglycoside_PTrfase"/>
</dbReference>
<dbReference type="EMBL" id="BMFU01000004">
    <property type="protein sequence ID" value="GGH60212.1"/>
    <property type="molecule type" value="Genomic_DNA"/>
</dbReference>
<accession>A0ABQ1ZGE4</accession>
<dbReference type="Gene3D" id="3.90.1200.10">
    <property type="match status" value="1"/>
</dbReference>
<dbReference type="RefSeq" id="WP_188593179.1">
    <property type="nucleotide sequence ID" value="NZ_BMFU01000004.1"/>
</dbReference>
<organism evidence="2 3">
    <name type="scientific">Paenibacillus silvae</name>
    <dbReference type="NCBI Taxonomy" id="1325358"/>
    <lineage>
        <taxon>Bacteria</taxon>
        <taxon>Bacillati</taxon>
        <taxon>Bacillota</taxon>
        <taxon>Bacilli</taxon>
        <taxon>Bacillales</taxon>
        <taxon>Paenibacillaceae</taxon>
        <taxon>Paenibacillus</taxon>
    </lineage>
</organism>
<proteinExistence type="predicted"/>
<gene>
    <name evidence="2" type="ORF">GCM10008014_34530</name>
</gene>
<dbReference type="SUPFAM" id="SSF56112">
    <property type="entry name" value="Protein kinase-like (PK-like)"/>
    <property type="match status" value="1"/>
</dbReference>
<dbReference type="InterPro" id="IPR011009">
    <property type="entry name" value="Kinase-like_dom_sf"/>
</dbReference>
<evidence type="ECO:0000313" key="3">
    <source>
        <dbReference type="Proteomes" id="UP000652153"/>
    </source>
</evidence>
<comment type="caution">
    <text evidence="2">The sequence shown here is derived from an EMBL/GenBank/DDBJ whole genome shotgun (WGS) entry which is preliminary data.</text>
</comment>
<sequence length="342" mass="39596">MNHQYNLQFDKLCNSLKLGELSKTPEAISGGLLHRMFAIETTKGKYAIKALNPQIMARPMAVDNFIRSEKIANFAAKSLPAKPANTIGGTFIHNIDNQFYLVFDWINGSSLKAHEVNIIHCEKIGAILAAIHDINFSQIEKNDHFTYVEETNWNFYLHKGEEINSVWVNLLHENIEKLFVWSDKAKRSSIMLAAEQVISHGDLEPKNVMWIQDNPVIIDWESAGYINPMHDLIETAIYWSVDKSGRIEKERFLACINGYQKRFGFLQADWKKILEHGYLSKLGWLEYSLKRSLWIECTDEKEQHMGTLQVEGTINALKQYEDMVLELEVWLNNDINKDFRFI</sequence>